<dbReference type="OrthoDB" id="195446at2759"/>
<dbReference type="PANTHER" id="PTHR10039">
    <property type="entry name" value="AMELOGENIN"/>
    <property type="match status" value="1"/>
</dbReference>
<dbReference type="PROSITE" id="PS50088">
    <property type="entry name" value="ANK_REPEAT"/>
    <property type="match status" value="4"/>
</dbReference>
<evidence type="ECO:0000259" key="3">
    <source>
        <dbReference type="Pfam" id="PF22939"/>
    </source>
</evidence>
<feature type="repeat" description="ANK" evidence="2">
    <location>
        <begin position="738"/>
        <end position="770"/>
    </location>
</feature>
<feature type="non-terminal residue" evidence="5">
    <location>
        <position position="931"/>
    </location>
</feature>
<dbReference type="InterPro" id="IPR036770">
    <property type="entry name" value="Ankyrin_rpt-contain_sf"/>
</dbReference>
<evidence type="ECO:0000256" key="1">
    <source>
        <dbReference type="ARBA" id="ARBA00022737"/>
    </source>
</evidence>
<dbReference type="PROSITE" id="PS50297">
    <property type="entry name" value="ANK_REP_REGION"/>
    <property type="match status" value="4"/>
</dbReference>
<dbReference type="Proteomes" id="UP000800035">
    <property type="component" value="Unassembled WGS sequence"/>
</dbReference>
<keyword evidence="1" id="KW-0677">Repeat</keyword>
<dbReference type="Gene3D" id="1.25.40.20">
    <property type="entry name" value="Ankyrin repeat-containing domain"/>
    <property type="match status" value="2"/>
</dbReference>
<dbReference type="InterPro" id="IPR002110">
    <property type="entry name" value="Ankyrin_rpt"/>
</dbReference>
<evidence type="ECO:0000256" key="2">
    <source>
        <dbReference type="PROSITE-ProRule" id="PRU00023"/>
    </source>
</evidence>
<evidence type="ECO:0000313" key="5">
    <source>
        <dbReference type="EMBL" id="KAF1950294.1"/>
    </source>
</evidence>
<evidence type="ECO:0000313" key="6">
    <source>
        <dbReference type="Proteomes" id="UP000800035"/>
    </source>
</evidence>
<accession>A0A6A5TDL6</accession>
<dbReference type="Pfam" id="PF00023">
    <property type="entry name" value="Ank"/>
    <property type="match status" value="1"/>
</dbReference>
<name>A0A6A5TDL6_9PLEO</name>
<dbReference type="InterPro" id="IPR056884">
    <property type="entry name" value="NPHP3-like_N"/>
</dbReference>
<gene>
    <name evidence="5" type="ORF">CC80DRAFT_456106</name>
</gene>
<organism evidence="5 6">
    <name type="scientific">Byssothecium circinans</name>
    <dbReference type="NCBI Taxonomy" id="147558"/>
    <lineage>
        <taxon>Eukaryota</taxon>
        <taxon>Fungi</taxon>
        <taxon>Dikarya</taxon>
        <taxon>Ascomycota</taxon>
        <taxon>Pezizomycotina</taxon>
        <taxon>Dothideomycetes</taxon>
        <taxon>Pleosporomycetidae</taxon>
        <taxon>Pleosporales</taxon>
        <taxon>Massarineae</taxon>
        <taxon>Massarinaceae</taxon>
        <taxon>Byssothecium</taxon>
    </lineage>
</organism>
<dbReference type="Gene3D" id="3.40.50.300">
    <property type="entry name" value="P-loop containing nucleotide triphosphate hydrolases"/>
    <property type="match status" value="1"/>
</dbReference>
<protein>
    <submittedName>
        <fullName evidence="5">Ankyrin</fullName>
    </submittedName>
</protein>
<keyword evidence="6" id="KW-1185">Reference proteome</keyword>
<dbReference type="SUPFAM" id="SSF48403">
    <property type="entry name" value="Ankyrin repeat"/>
    <property type="match status" value="1"/>
</dbReference>
<sequence>MGDPLSVTASIITVVGLTTKVVDYLKDVKDSTKERIRCGDEAADLYALLSKLNSRLQGASKTDPWFISVRALTVDNGPIDRFKTDLEFLWRKLTDGGKVKKALLWKFDKGEVEKILARMKRLKALIGVALQMDHFKLSKAIKDDMTLIKDCTTLIKDDTTLIKDDTTLIKDDTTLIKDDTTLIKDDTTLIKDDTNLIRAQLSMLNPIQQDQQSDPEREKLDQLLTWLSPTEFPTQLSDILGRRQDGTGKWLFEAPEFLKGLLESKQTLFCPGIPGAGKTVAAATAIRHCLRTRDMTMDNSIGVAYVFCNYNAREQQHTVHLLAAMLKQLVQSSPSAVKHAEKLREKCKKSHTRFTTTDIIDTLSSVLEGFTTVYVVVDALDECSDEVRFSLPAKLQELQGKYDLRILVTSRFSSGIIDTFNNALSLEVRADPKDVELYIASRIEQLPRCIQRDPELALLVSKKIAEATDRMFLLAQLYVDSLLDKGTKNKVKTALETLSTGTGALTEAYNNVIHRINSQLPGNAELAHQVLMWLVHTRRNLTTAELREALAVKPGMTEIDPDDLEDIESLVSVCAGLVTVDGESNIIRLVHYTTQQYFESIKYKWGPDAQVEITTVCLTYLSFEPFREGACDTEEDCVSRHRNHAFLTYAGRHWGDHARSVQHDVLEVAHSFLQCNSLMASAMQAFYRAGHWYWRTMWTKATSALHICALFGLDYLMEQFSLRLGNNTALAVNARDIDNHTPLHLAVRQNDSRIVKLLYTLGADLDAQDFFGVTAICTAVKNGYAQITELLLQLEADTKIGKWGQTKREEQTLFHLAAKSGHAEIIRMLFDHEPTMRFPKRSTTPLHIAARAGFLDVLKVSLEKGANLRATDRSHHTPLYTACYYGREEVVKLLLDNGADVAATCRRATISDSPLHVASRKGHTRLAEMLL</sequence>
<evidence type="ECO:0000259" key="4">
    <source>
        <dbReference type="Pfam" id="PF24883"/>
    </source>
</evidence>
<dbReference type="PRINTS" id="PR01415">
    <property type="entry name" value="ANKYRIN"/>
</dbReference>
<dbReference type="PANTHER" id="PTHR10039:SF15">
    <property type="entry name" value="NACHT DOMAIN-CONTAINING PROTEIN"/>
    <property type="match status" value="1"/>
</dbReference>
<feature type="domain" description="GPI inositol-deacylase winged helix" evidence="3">
    <location>
        <begin position="524"/>
        <end position="598"/>
    </location>
</feature>
<dbReference type="SMART" id="SM00248">
    <property type="entry name" value="ANK"/>
    <property type="match status" value="5"/>
</dbReference>
<dbReference type="Pfam" id="PF22939">
    <property type="entry name" value="WHD_GPIID"/>
    <property type="match status" value="1"/>
</dbReference>
<feature type="repeat" description="ANK" evidence="2">
    <location>
        <begin position="910"/>
        <end position="931"/>
    </location>
</feature>
<dbReference type="InterPro" id="IPR054471">
    <property type="entry name" value="GPIID_WHD"/>
</dbReference>
<dbReference type="Pfam" id="PF12796">
    <property type="entry name" value="Ank_2"/>
    <property type="match status" value="1"/>
</dbReference>
<reference evidence="5" key="1">
    <citation type="journal article" date="2020" name="Stud. Mycol.">
        <title>101 Dothideomycetes genomes: a test case for predicting lifestyles and emergence of pathogens.</title>
        <authorList>
            <person name="Haridas S."/>
            <person name="Albert R."/>
            <person name="Binder M."/>
            <person name="Bloem J."/>
            <person name="Labutti K."/>
            <person name="Salamov A."/>
            <person name="Andreopoulos B."/>
            <person name="Baker S."/>
            <person name="Barry K."/>
            <person name="Bills G."/>
            <person name="Bluhm B."/>
            <person name="Cannon C."/>
            <person name="Castanera R."/>
            <person name="Culley D."/>
            <person name="Daum C."/>
            <person name="Ezra D."/>
            <person name="Gonzalez J."/>
            <person name="Henrissat B."/>
            <person name="Kuo A."/>
            <person name="Liang C."/>
            <person name="Lipzen A."/>
            <person name="Lutzoni F."/>
            <person name="Magnuson J."/>
            <person name="Mondo S."/>
            <person name="Nolan M."/>
            <person name="Ohm R."/>
            <person name="Pangilinan J."/>
            <person name="Park H.-J."/>
            <person name="Ramirez L."/>
            <person name="Alfaro M."/>
            <person name="Sun H."/>
            <person name="Tritt A."/>
            <person name="Yoshinaga Y."/>
            <person name="Zwiers L.-H."/>
            <person name="Turgeon B."/>
            <person name="Goodwin S."/>
            <person name="Spatafora J."/>
            <person name="Crous P."/>
            <person name="Grigoriev I."/>
        </authorList>
    </citation>
    <scope>NUCLEOTIDE SEQUENCE</scope>
    <source>
        <strain evidence="5">CBS 675.92</strain>
    </source>
</reference>
<dbReference type="SUPFAM" id="SSF52540">
    <property type="entry name" value="P-loop containing nucleoside triphosphate hydrolases"/>
    <property type="match status" value="1"/>
</dbReference>
<feature type="repeat" description="ANK" evidence="2">
    <location>
        <begin position="841"/>
        <end position="873"/>
    </location>
</feature>
<dbReference type="Pfam" id="PF24883">
    <property type="entry name" value="NPHP3_N"/>
    <property type="match status" value="1"/>
</dbReference>
<proteinExistence type="predicted"/>
<dbReference type="AlphaFoldDB" id="A0A6A5TDL6"/>
<keyword evidence="2" id="KW-0040">ANK repeat</keyword>
<feature type="domain" description="Nephrocystin 3-like N-terminal" evidence="4">
    <location>
        <begin position="246"/>
        <end position="411"/>
    </location>
</feature>
<dbReference type="InterPro" id="IPR027417">
    <property type="entry name" value="P-loop_NTPase"/>
</dbReference>
<dbReference type="EMBL" id="ML977027">
    <property type="protein sequence ID" value="KAF1950294.1"/>
    <property type="molecule type" value="Genomic_DNA"/>
</dbReference>
<feature type="repeat" description="ANK" evidence="2">
    <location>
        <begin position="874"/>
        <end position="906"/>
    </location>
</feature>